<dbReference type="RefSeq" id="WP_113062593.1">
    <property type="nucleotide sequence ID" value="NZ_UATH01000001.1"/>
</dbReference>
<dbReference type="AlphaFoldDB" id="A0A2X1WN63"/>
<gene>
    <name evidence="1" type="ORF">NCTC11009_01407</name>
</gene>
<dbReference type="Proteomes" id="UP000250242">
    <property type="component" value="Unassembled WGS sequence"/>
</dbReference>
<evidence type="ECO:0000313" key="2">
    <source>
        <dbReference type="Proteomes" id="UP000250242"/>
    </source>
</evidence>
<reference evidence="1 2" key="1">
    <citation type="submission" date="2018-06" db="EMBL/GenBank/DDBJ databases">
        <authorList>
            <consortium name="Pathogen Informatics"/>
            <person name="Doyle S."/>
        </authorList>
    </citation>
    <scope>NUCLEOTIDE SEQUENCE [LARGE SCALE GENOMIC DNA]</scope>
    <source>
        <strain evidence="1 2">NCTC11009</strain>
    </source>
</reference>
<sequence length="189" mass="21848">MNRNRACGGIYATMGLSRYEAACIIQGEAERFATLLREHGFKVSIEHSGSAAGPSSYLSVYDPDGNFNLALPYRVSNHFKGINRMHEVHDVAGDEDFNQELDRLLNFRKEKQKEPGYVPLEERRKQWALERALAEQAEEDAKRQRIIDAIKLKERFLAGEKLPYKLRKEVQRLDYQVGKGWIKLEDYQS</sequence>
<dbReference type="EMBL" id="UATH01000001">
    <property type="protein sequence ID" value="SPY08185.1"/>
    <property type="molecule type" value="Genomic_DNA"/>
</dbReference>
<name>A0A2X1WN63_9BURK</name>
<evidence type="ECO:0000313" key="1">
    <source>
        <dbReference type="EMBL" id="SPY08185.1"/>
    </source>
</evidence>
<organism evidence="1 2">
    <name type="scientific">Oligella urethralis</name>
    <dbReference type="NCBI Taxonomy" id="90245"/>
    <lineage>
        <taxon>Bacteria</taxon>
        <taxon>Pseudomonadati</taxon>
        <taxon>Pseudomonadota</taxon>
        <taxon>Betaproteobacteria</taxon>
        <taxon>Burkholderiales</taxon>
        <taxon>Alcaligenaceae</taxon>
        <taxon>Oligella</taxon>
    </lineage>
</organism>
<accession>A0A2X1WN63</accession>
<protein>
    <submittedName>
        <fullName evidence="1">Uncharacterized protein</fullName>
    </submittedName>
</protein>
<proteinExistence type="predicted"/>